<evidence type="ECO:0000313" key="3">
    <source>
        <dbReference type="EMBL" id="KAI3428607.1"/>
    </source>
</evidence>
<accession>A0A9D4YVH8</accession>
<keyword evidence="2" id="KW-0472">Membrane</keyword>
<feature type="region of interest" description="Disordered" evidence="1">
    <location>
        <begin position="273"/>
        <end position="307"/>
    </location>
</feature>
<keyword evidence="2" id="KW-1133">Transmembrane helix</keyword>
<gene>
    <name evidence="3" type="ORF">D9Q98_007430</name>
</gene>
<dbReference type="Proteomes" id="UP001055712">
    <property type="component" value="Unassembled WGS sequence"/>
</dbReference>
<name>A0A9D4YVH8_CHLVU</name>
<keyword evidence="2" id="KW-0812">Transmembrane</keyword>
<sequence length="457" mass="45849">MQHHNHRAHGSGGSSSFSVPLLAVAASMATLVILWLSDTTAHAAQRVDCNAFSSFLDRRATHAHVTQLIREPSLGEASTTAAAAAGPGLDPTTASALGGVAADAMRRVGWKASTKYARFDSAATLEGVLERPTKHTGSFLLIVPGDGNPQRRSKGTPFFSIDSAAESLPAVLGPAAAALNKAVGVLEASLGRRLFSFQLESAALPPCAAGTGPCALWEASSGRLVLDSWLAGKIAGEGGQAAAAAAGQAGGAAGSTTSPKLLDAAGIAGATAATAAVEDEDSGPADEEASHPMPAADASSSRSGGSSSGDLPNLLAAFVDLLVGQVAEASSLLQKGKASLPALAAIFGKAGAASVTLLMAAQVPLWWCIVCPLVLGMLAPFIFNFGLTAAAEALCSQLQLPDDTCSDLWWGAFAVALMLSLASAIPIVYLCRLPECGRHGVAVAAAVLGAAAARLSA</sequence>
<organism evidence="3 4">
    <name type="scientific">Chlorella vulgaris</name>
    <name type="common">Green alga</name>
    <dbReference type="NCBI Taxonomy" id="3077"/>
    <lineage>
        <taxon>Eukaryota</taxon>
        <taxon>Viridiplantae</taxon>
        <taxon>Chlorophyta</taxon>
        <taxon>core chlorophytes</taxon>
        <taxon>Trebouxiophyceae</taxon>
        <taxon>Chlorellales</taxon>
        <taxon>Chlorellaceae</taxon>
        <taxon>Chlorella clade</taxon>
        <taxon>Chlorella</taxon>
    </lineage>
</organism>
<dbReference type="OrthoDB" id="551924at2759"/>
<evidence type="ECO:0000313" key="4">
    <source>
        <dbReference type="Proteomes" id="UP001055712"/>
    </source>
</evidence>
<proteinExistence type="predicted"/>
<feature type="compositionally biased region" description="Acidic residues" evidence="1">
    <location>
        <begin position="277"/>
        <end position="287"/>
    </location>
</feature>
<keyword evidence="4" id="KW-1185">Reference proteome</keyword>
<dbReference type="AlphaFoldDB" id="A0A9D4YVH8"/>
<feature type="transmembrane region" description="Helical" evidence="2">
    <location>
        <begin position="408"/>
        <end position="430"/>
    </location>
</feature>
<comment type="caution">
    <text evidence="3">The sequence shown here is derived from an EMBL/GenBank/DDBJ whole genome shotgun (WGS) entry which is preliminary data.</text>
</comment>
<reference evidence="3" key="2">
    <citation type="submission" date="2020-11" db="EMBL/GenBank/DDBJ databases">
        <authorList>
            <person name="Cecchin M."/>
            <person name="Marcolungo L."/>
            <person name="Rossato M."/>
            <person name="Girolomoni L."/>
            <person name="Cosentino E."/>
            <person name="Cuine S."/>
            <person name="Li-Beisson Y."/>
            <person name="Delledonne M."/>
            <person name="Ballottari M."/>
        </authorList>
    </citation>
    <scope>NUCLEOTIDE SEQUENCE</scope>
    <source>
        <strain evidence="3">211/11P</strain>
        <tissue evidence="3">Whole cell</tissue>
    </source>
</reference>
<evidence type="ECO:0000256" key="1">
    <source>
        <dbReference type="SAM" id="MobiDB-lite"/>
    </source>
</evidence>
<dbReference type="EMBL" id="SIDB01000009">
    <property type="protein sequence ID" value="KAI3428607.1"/>
    <property type="molecule type" value="Genomic_DNA"/>
</dbReference>
<evidence type="ECO:0000256" key="2">
    <source>
        <dbReference type="SAM" id="Phobius"/>
    </source>
</evidence>
<reference evidence="3" key="1">
    <citation type="journal article" date="2019" name="Plant J.">
        <title>Chlorella vulgaris genome assembly and annotation reveals the molecular basis for metabolic acclimation to high light conditions.</title>
        <authorList>
            <person name="Cecchin M."/>
            <person name="Marcolungo L."/>
            <person name="Rossato M."/>
            <person name="Girolomoni L."/>
            <person name="Cosentino E."/>
            <person name="Cuine S."/>
            <person name="Li-Beisson Y."/>
            <person name="Delledonne M."/>
            <person name="Ballottari M."/>
        </authorList>
    </citation>
    <scope>NUCLEOTIDE SEQUENCE</scope>
    <source>
        <strain evidence="3">211/11P</strain>
    </source>
</reference>
<protein>
    <submittedName>
        <fullName evidence="3">Uncharacterized protein</fullName>
    </submittedName>
</protein>
<feature type="transmembrane region" description="Helical" evidence="2">
    <location>
        <begin position="365"/>
        <end position="388"/>
    </location>
</feature>